<evidence type="ECO:0000256" key="2">
    <source>
        <dbReference type="ARBA" id="ARBA00022692"/>
    </source>
</evidence>
<comment type="caution">
    <text evidence="8">The sequence shown here is derived from an EMBL/GenBank/DDBJ whole genome shotgun (WGS) entry which is preliminary data.</text>
</comment>
<dbReference type="PRINTS" id="PR01490">
    <property type="entry name" value="RTXTOXIND"/>
</dbReference>
<keyword evidence="4 6" id="KW-0472">Membrane</keyword>
<accession>A0ABS1X0W7</accession>
<name>A0ABS1X0W7_9GAMM</name>
<keyword evidence="2 6" id="KW-0812">Transmembrane</keyword>
<dbReference type="InterPro" id="IPR058982">
    <property type="entry name" value="Beta-barrel_AprE"/>
</dbReference>
<dbReference type="EMBL" id="JAEVLS010000004">
    <property type="protein sequence ID" value="MBM0106849.1"/>
    <property type="molecule type" value="Genomic_DNA"/>
</dbReference>
<keyword evidence="9" id="KW-1185">Reference proteome</keyword>
<proteinExistence type="predicted"/>
<dbReference type="InterPro" id="IPR050739">
    <property type="entry name" value="MFP"/>
</dbReference>
<feature type="domain" description="AprE-like beta-barrel" evidence="7">
    <location>
        <begin position="353"/>
        <end position="441"/>
    </location>
</feature>
<dbReference type="Gene3D" id="2.40.30.170">
    <property type="match status" value="1"/>
</dbReference>
<organism evidence="8 9">
    <name type="scientific">Steroidobacter gossypii</name>
    <dbReference type="NCBI Taxonomy" id="2805490"/>
    <lineage>
        <taxon>Bacteria</taxon>
        <taxon>Pseudomonadati</taxon>
        <taxon>Pseudomonadota</taxon>
        <taxon>Gammaproteobacteria</taxon>
        <taxon>Steroidobacterales</taxon>
        <taxon>Steroidobacteraceae</taxon>
        <taxon>Steroidobacter</taxon>
    </lineage>
</organism>
<evidence type="ECO:0000256" key="6">
    <source>
        <dbReference type="SAM" id="Phobius"/>
    </source>
</evidence>
<dbReference type="Proteomes" id="UP000661077">
    <property type="component" value="Unassembled WGS sequence"/>
</dbReference>
<evidence type="ECO:0000256" key="4">
    <source>
        <dbReference type="ARBA" id="ARBA00023136"/>
    </source>
</evidence>
<feature type="transmembrane region" description="Helical" evidence="6">
    <location>
        <begin position="34"/>
        <end position="55"/>
    </location>
</feature>
<gene>
    <name evidence="8" type="ORF">JM946_19110</name>
</gene>
<comment type="subcellular location">
    <subcellularLocation>
        <location evidence="1">Membrane</location>
        <topology evidence="1">Single-pass membrane protein</topology>
    </subcellularLocation>
</comment>
<keyword evidence="5" id="KW-0175">Coiled coil</keyword>
<keyword evidence="3 6" id="KW-1133">Transmembrane helix</keyword>
<evidence type="ECO:0000259" key="7">
    <source>
        <dbReference type="Pfam" id="PF26002"/>
    </source>
</evidence>
<dbReference type="PANTHER" id="PTHR30386">
    <property type="entry name" value="MEMBRANE FUSION SUBUNIT OF EMRAB-TOLC MULTIDRUG EFFLUX PUMP"/>
    <property type="match status" value="1"/>
</dbReference>
<evidence type="ECO:0000256" key="1">
    <source>
        <dbReference type="ARBA" id="ARBA00004167"/>
    </source>
</evidence>
<protein>
    <submittedName>
        <fullName evidence="8">HlyD family efflux transporter periplasmic adaptor subunit</fullName>
    </submittedName>
</protein>
<evidence type="ECO:0000256" key="3">
    <source>
        <dbReference type="ARBA" id="ARBA00022989"/>
    </source>
</evidence>
<reference evidence="8 9" key="1">
    <citation type="journal article" date="2021" name="Int. J. Syst. Evol. Microbiol.">
        <title>Steroidobacter gossypii sp. nov., isolated from soil of cotton cropping field.</title>
        <authorList>
            <person name="Huang R."/>
            <person name="Yang S."/>
            <person name="Zhen C."/>
            <person name="Liu W."/>
        </authorList>
    </citation>
    <scope>NUCLEOTIDE SEQUENCE [LARGE SCALE GENOMIC DNA]</scope>
    <source>
        <strain evidence="8 9">S1-65</strain>
    </source>
</reference>
<feature type="coiled-coil region" evidence="5">
    <location>
        <begin position="138"/>
        <end position="205"/>
    </location>
</feature>
<evidence type="ECO:0000256" key="5">
    <source>
        <dbReference type="SAM" id="Coils"/>
    </source>
</evidence>
<sequence length="459" mass="51442">MGTVYYRSKKGLNRFLEDHGPEGVAILTDQPSRLIRGTILVLFGLLIAAVLWSFFGKADVIVQSQGVVKPELEQQGVYLPLKGELVNVYVTEGMPIEKGDVVARINSPSAIELAGQASQAAVHLAAAERGREMFPLKKKAMEKDLEALKAKIAADERDHRWRAAEGVAKLSEEQQLKLEKARAKLAKAAAERDQAQRVVDQHERLFNSPGNGGLSRDQVEEKRNMLREKTLDYKLAEGELGEFEVTLMQEYDKRKAELQKKSQELIASQAQFENMLVRMTQEEEQAETDFRLARAKARAASRVSYDDIDEDNFMRVRAPVDGVVTAVTFTDVGAQVDEKTPVVLIAPKGSRKVLDIEIHERDRAFLKPGMPVRVKVNAFPFQRYGVLQGELEHIAPASTTNRDTKQIVYKARVGLERDHFLVNEVPTPVRYGMAVKVEIVVDHRRLIDLALDPLRNSVG</sequence>
<evidence type="ECO:0000313" key="8">
    <source>
        <dbReference type="EMBL" id="MBM0106849.1"/>
    </source>
</evidence>
<dbReference type="Pfam" id="PF26002">
    <property type="entry name" value="Beta-barrel_AprE"/>
    <property type="match status" value="1"/>
</dbReference>
<dbReference type="RefSeq" id="WP_203168964.1">
    <property type="nucleotide sequence ID" value="NZ_JAEVLS010000004.1"/>
</dbReference>
<evidence type="ECO:0000313" key="9">
    <source>
        <dbReference type="Proteomes" id="UP000661077"/>
    </source>
</evidence>
<dbReference type="PANTHER" id="PTHR30386:SF26">
    <property type="entry name" value="TRANSPORT PROTEIN COMB"/>
    <property type="match status" value="1"/>
</dbReference>